<accession>A0A919HR58</accession>
<organism evidence="2 3">
    <name type="scientific">Klebsiella pneumoniae</name>
    <dbReference type="NCBI Taxonomy" id="573"/>
    <lineage>
        <taxon>Bacteria</taxon>
        <taxon>Pseudomonadati</taxon>
        <taxon>Pseudomonadota</taxon>
        <taxon>Gammaproteobacteria</taxon>
        <taxon>Enterobacterales</taxon>
        <taxon>Enterobacteriaceae</taxon>
        <taxon>Klebsiella/Raoultella group</taxon>
        <taxon>Klebsiella</taxon>
        <taxon>Klebsiella pneumoniae complex</taxon>
    </lineage>
</organism>
<reference evidence="2" key="1">
    <citation type="submission" date="2020-10" db="EMBL/GenBank/DDBJ databases">
        <title>Genome Sequence of ESBL Producing Zambian Clinical Strains.</title>
        <authorList>
            <person name="Shawa M."/>
            <person name="Furuta Y."/>
            <person name="Simbotwe M."/>
            <person name="Mulenga E."/>
            <person name="Mubanga M."/>
            <person name="Mulenga G."/>
            <person name="Kaile C."/>
            <person name="Zorigt T."/>
            <person name="Hang'ombe B."/>
            <person name="Higashi H."/>
        </authorList>
    </citation>
    <scope>NUCLEOTIDE SEQUENCE</scope>
    <source>
        <strain evidence="2">Zam_UTH_09</strain>
    </source>
</reference>
<evidence type="ECO:0000313" key="2">
    <source>
        <dbReference type="EMBL" id="GHK52290.1"/>
    </source>
</evidence>
<comment type="caution">
    <text evidence="2">The sequence shown here is derived from an EMBL/GenBank/DDBJ whole genome shotgun (WGS) entry which is preliminary data.</text>
</comment>
<sequence length="74" mass="7628">MAPTATQRDAFSLEAASLLDPAAGQKAGQTVTGGRGQAGANPRQQQGGAKARRRARDHRHANGAQYRAAAFAQG</sequence>
<evidence type="ECO:0000313" key="3">
    <source>
        <dbReference type="Proteomes" id="UP000655094"/>
    </source>
</evidence>
<feature type="region of interest" description="Disordered" evidence="1">
    <location>
        <begin position="16"/>
        <end position="74"/>
    </location>
</feature>
<feature type="compositionally biased region" description="Basic residues" evidence="1">
    <location>
        <begin position="50"/>
        <end position="61"/>
    </location>
</feature>
<name>A0A919HR58_KLEPN</name>
<protein>
    <submittedName>
        <fullName evidence="2">Uncharacterized protein</fullName>
    </submittedName>
</protein>
<evidence type="ECO:0000256" key="1">
    <source>
        <dbReference type="SAM" id="MobiDB-lite"/>
    </source>
</evidence>
<gene>
    <name evidence="2" type="ORF">KPZU09_20260</name>
</gene>
<proteinExistence type="predicted"/>
<dbReference type="Proteomes" id="UP000655094">
    <property type="component" value="Unassembled WGS sequence"/>
</dbReference>
<dbReference type="EMBL" id="BNFF01000001">
    <property type="protein sequence ID" value="GHK52290.1"/>
    <property type="molecule type" value="Genomic_DNA"/>
</dbReference>
<dbReference type="AlphaFoldDB" id="A0A919HR58"/>